<keyword evidence="5" id="KW-0804">Transcription</keyword>
<evidence type="ECO:0000256" key="4">
    <source>
        <dbReference type="ARBA" id="ARBA00023125"/>
    </source>
</evidence>
<name>A0ABT4RBF3_9ACTN</name>
<comment type="similarity">
    <text evidence="1">Belongs to the sigma-70 factor family. ECF subfamily.</text>
</comment>
<dbReference type="PANTHER" id="PTHR43133:SF8">
    <property type="entry name" value="RNA POLYMERASE SIGMA FACTOR HI_1459-RELATED"/>
    <property type="match status" value="1"/>
</dbReference>
<reference evidence="8" key="1">
    <citation type="submission" date="2022-10" db="EMBL/GenBank/DDBJ databases">
        <title>The WGS of Solirubrobacter sp. CPCC 204708.</title>
        <authorList>
            <person name="Jiang Z."/>
        </authorList>
    </citation>
    <scope>NUCLEOTIDE SEQUENCE</scope>
    <source>
        <strain evidence="8">CPCC 204708</strain>
    </source>
</reference>
<dbReference type="InterPro" id="IPR013249">
    <property type="entry name" value="RNA_pol_sigma70_r4_t2"/>
</dbReference>
<gene>
    <name evidence="8" type="ORF">OJ962_00065</name>
</gene>
<dbReference type="InterPro" id="IPR013325">
    <property type="entry name" value="RNA_pol_sigma_r2"/>
</dbReference>
<evidence type="ECO:0000256" key="5">
    <source>
        <dbReference type="ARBA" id="ARBA00023163"/>
    </source>
</evidence>
<dbReference type="InterPro" id="IPR036388">
    <property type="entry name" value="WH-like_DNA-bd_sf"/>
</dbReference>
<dbReference type="EMBL" id="JAPCID010000001">
    <property type="protein sequence ID" value="MDA0135872.1"/>
    <property type="molecule type" value="Genomic_DNA"/>
</dbReference>
<dbReference type="InterPro" id="IPR013324">
    <property type="entry name" value="RNA_pol_sigma_r3/r4-like"/>
</dbReference>
<dbReference type="Gene3D" id="1.10.1740.10">
    <property type="match status" value="1"/>
</dbReference>
<evidence type="ECO:0000256" key="2">
    <source>
        <dbReference type="ARBA" id="ARBA00023015"/>
    </source>
</evidence>
<dbReference type="InterPro" id="IPR014284">
    <property type="entry name" value="RNA_pol_sigma-70_dom"/>
</dbReference>
<evidence type="ECO:0000256" key="1">
    <source>
        <dbReference type="ARBA" id="ARBA00010641"/>
    </source>
</evidence>
<dbReference type="Pfam" id="PF04542">
    <property type="entry name" value="Sigma70_r2"/>
    <property type="match status" value="1"/>
</dbReference>
<dbReference type="Gene3D" id="1.10.10.10">
    <property type="entry name" value="Winged helix-like DNA-binding domain superfamily/Winged helix DNA-binding domain"/>
    <property type="match status" value="1"/>
</dbReference>
<dbReference type="NCBIfam" id="TIGR02937">
    <property type="entry name" value="sigma70-ECF"/>
    <property type="match status" value="1"/>
</dbReference>
<evidence type="ECO:0000259" key="6">
    <source>
        <dbReference type="Pfam" id="PF04542"/>
    </source>
</evidence>
<feature type="domain" description="RNA polymerase sigma factor 70 region 4 type 2" evidence="7">
    <location>
        <begin position="115"/>
        <end position="167"/>
    </location>
</feature>
<evidence type="ECO:0000256" key="3">
    <source>
        <dbReference type="ARBA" id="ARBA00023082"/>
    </source>
</evidence>
<dbReference type="CDD" id="cd06171">
    <property type="entry name" value="Sigma70_r4"/>
    <property type="match status" value="1"/>
</dbReference>
<keyword evidence="9" id="KW-1185">Reference proteome</keyword>
<protein>
    <submittedName>
        <fullName evidence="8">Sigma-70 family RNA polymerase sigma factor</fullName>
    </submittedName>
</protein>
<dbReference type="Pfam" id="PF08281">
    <property type="entry name" value="Sigma70_r4_2"/>
    <property type="match status" value="1"/>
</dbReference>
<proteinExistence type="inferred from homology"/>
<accession>A0ABT4RBF3</accession>
<dbReference type="SUPFAM" id="SSF88659">
    <property type="entry name" value="Sigma3 and sigma4 domains of RNA polymerase sigma factors"/>
    <property type="match status" value="1"/>
</dbReference>
<keyword evidence="2" id="KW-0805">Transcription regulation</keyword>
<evidence type="ECO:0000313" key="8">
    <source>
        <dbReference type="EMBL" id="MDA0135872.1"/>
    </source>
</evidence>
<comment type="caution">
    <text evidence="8">The sequence shown here is derived from an EMBL/GenBank/DDBJ whole genome shotgun (WGS) entry which is preliminary data.</text>
</comment>
<dbReference type="Proteomes" id="UP001147700">
    <property type="component" value="Unassembled WGS sequence"/>
</dbReference>
<evidence type="ECO:0000313" key="9">
    <source>
        <dbReference type="Proteomes" id="UP001147700"/>
    </source>
</evidence>
<sequence>MTATTATVPTTAERALNFDALYRESRDDVFAYAATLLRDSAAAEDVTAMAFERAYRKRSRFDARRGSPRAWLFGIARNAALDELRRRKRAATAEIPGPLEEPSPDEAAELAAARDAVRAALSTLAARDREVIALKYHADLSNAEIAEVLGVSATNAGTLLHRAMTKLREAVDA</sequence>
<dbReference type="InterPro" id="IPR007627">
    <property type="entry name" value="RNA_pol_sigma70_r2"/>
</dbReference>
<dbReference type="PANTHER" id="PTHR43133">
    <property type="entry name" value="RNA POLYMERASE ECF-TYPE SIGMA FACTO"/>
    <property type="match status" value="1"/>
</dbReference>
<organism evidence="8 9">
    <name type="scientific">Solirubrobacter deserti</name>
    <dbReference type="NCBI Taxonomy" id="2282478"/>
    <lineage>
        <taxon>Bacteria</taxon>
        <taxon>Bacillati</taxon>
        <taxon>Actinomycetota</taxon>
        <taxon>Thermoleophilia</taxon>
        <taxon>Solirubrobacterales</taxon>
        <taxon>Solirubrobacteraceae</taxon>
        <taxon>Solirubrobacter</taxon>
    </lineage>
</organism>
<keyword evidence="3" id="KW-0731">Sigma factor</keyword>
<feature type="domain" description="RNA polymerase sigma-70 region 2" evidence="6">
    <location>
        <begin position="21"/>
        <end position="89"/>
    </location>
</feature>
<dbReference type="SUPFAM" id="SSF88946">
    <property type="entry name" value="Sigma2 domain of RNA polymerase sigma factors"/>
    <property type="match status" value="1"/>
</dbReference>
<evidence type="ECO:0000259" key="7">
    <source>
        <dbReference type="Pfam" id="PF08281"/>
    </source>
</evidence>
<dbReference type="RefSeq" id="WP_202954836.1">
    <property type="nucleotide sequence ID" value="NZ_JAPCID010000001.1"/>
</dbReference>
<keyword evidence="4" id="KW-0238">DNA-binding</keyword>
<dbReference type="InterPro" id="IPR039425">
    <property type="entry name" value="RNA_pol_sigma-70-like"/>
</dbReference>